<dbReference type="Gene3D" id="2.40.160.20">
    <property type="match status" value="1"/>
</dbReference>
<evidence type="ECO:0000256" key="2">
    <source>
        <dbReference type="SAM" id="SignalP"/>
    </source>
</evidence>
<name>A0A4R5M7B0_9BURK</name>
<accession>A0A4R5M7B0</accession>
<dbReference type="Proteomes" id="UP000295722">
    <property type="component" value="Unassembled WGS sequence"/>
</dbReference>
<reference evidence="3 4" key="1">
    <citation type="submission" date="2019-03" db="EMBL/GenBank/DDBJ databases">
        <title>Paraburkholderia sp. 4M-K11, isolated from subtropical forest soil.</title>
        <authorList>
            <person name="Gao Z.-H."/>
            <person name="Qiu L.-H."/>
        </authorList>
    </citation>
    <scope>NUCLEOTIDE SEQUENCE [LARGE SCALE GENOMIC DNA]</scope>
    <source>
        <strain evidence="3 4">4M-K11</strain>
    </source>
</reference>
<dbReference type="InterPro" id="IPR005618">
    <property type="entry name" value="OMPW"/>
</dbReference>
<proteinExistence type="predicted"/>
<organism evidence="3 4">
    <name type="scientific">Paraburkholderia silviterrae</name>
    <dbReference type="NCBI Taxonomy" id="2528715"/>
    <lineage>
        <taxon>Bacteria</taxon>
        <taxon>Pseudomonadati</taxon>
        <taxon>Pseudomonadota</taxon>
        <taxon>Betaproteobacteria</taxon>
        <taxon>Burkholderiales</taxon>
        <taxon>Burkholderiaceae</taxon>
        <taxon>Paraburkholderia</taxon>
    </lineage>
</organism>
<dbReference type="OrthoDB" id="9807574at2"/>
<dbReference type="InterPro" id="IPR011250">
    <property type="entry name" value="OMP/PagP_B-barrel"/>
</dbReference>
<evidence type="ECO:0000256" key="1">
    <source>
        <dbReference type="ARBA" id="ARBA00004442"/>
    </source>
</evidence>
<dbReference type="Pfam" id="PF03922">
    <property type="entry name" value="OmpW"/>
    <property type="match status" value="1"/>
</dbReference>
<keyword evidence="2" id="KW-0732">Signal</keyword>
<gene>
    <name evidence="3" type="ORF">EYW47_21825</name>
</gene>
<feature type="signal peptide" evidence="2">
    <location>
        <begin position="1"/>
        <end position="22"/>
    </location>
</feature>
<dbReference type="SUPFAM" id="SSF56925">
    <property type="entry name" value="OMPA-like"/>
    <property type="match status" value="1"/>
</dbReference>
<dbReference type="RefSeq" id="WP_133196913.1">
    <property type="nucleotide sequence ID" value="NZ_SMRP01000011.1"/>
</dbReference>
<dbReference type="GO" id="GO:0009279">
    <property type="term" value="C:cell outer membrane"/>
    <property type="evidence" value="ECO:0007669"/>
    <property type="project" value="UniProtKB-SubCell"/>
</dbReference>
<evidence type="ECO:0000313" key="3">
    <source>
        <dbReference type="EMBL" id="TDG21608.1"/>
    </source>
</evidence>
<keyword evidence="4" id="KW-1185">Reference proteome</keyword>
<dbReference type="AlphaFoldDB" id="A0A4R5M7B0"/>
<comment type="caution">
    <text evidence="3">The sequence shown here is derived from an EMBL/GenBank/DDBJ whole genome shotgun (WGS) entry which is preliminary data.</text>
</comment>
<sequence>MRRIAKPMLAAAAVVLSTTAHAQHAGDNVAVLGWFHVAPKDSSTPLTTTVAPTPINTPLRLPNSFTSPGTSLSTNNANTVGLVFTHFLTDHIAVASVAGVPPTFKLYGHGTIKPPGPAGALGSQNLNDPATNPIVQSVRQWSPALIFQYYFRDGDAKFRPFVGVGVSYNWFSDIQLNPNFVKATQDDLGSVIAAGAGKPGATQVSAKASSSWQPVFNLGAEYNITAHLGLVASLTYIPLKTTSSVIVKAADGTELAVSRAELKADPLISFLAVSYKF</sequence>
<protein>
    <submittedName>
        <fullName evidence="3">OmpW family protein</fullName>
    </submittedName>
</protein>
<dbReference type="PANTHER" id="PTHR36920:SF1">
    <property type="entry name" value="OUTER MEMBRANE PROTEIN W"/>
    <property type="match status" value="1"/>
</dbReference>
<dbReference type="PANTHER" id="PTHR36920">
    <property type="match status" value="1"/>
</dbReference>
<feature type="chain" id="PRO_5020460847" evidence="2">
    <location>
        <begin position="23"/>
        <end position="277"/>
    </location>
</feature>
<evidence type="ECO:0000313" key="4">
    <source>
        <dbReference type="Proteomes" id="UP000295722"/>
    </source>
</evidence>
<dbReference type="EMBL" id="SMRP01000011">
    <property type="protein sequence ID" value="TDG21608.1"/>
    <property type="molecule type" value="Genomic_DNA"/>
</dbReference>
<comment type="subcellular location">
    <subcellularLocation>
        <location evidence="1">Cell outer membrane</location>
    </subcellularLocation>
</comment>
<dbReference type="GO" id="GO:0055085">
    <property type="term" value="P:transmembrane transport"/>
    <property type="evidence" value="ECO:0007669"/>
    <property type="project" value="TreeGrafter"/>
</dbReference>